<reference evidence="5" key="1">
    <citation type="submission" date="2021-07" db="EMBL/GenBank/DDBJ databases">
        <authorList>
            <person name="Branca A.L. A."/>
        </authorList>
    </citation>
    <scope>NUCLEOTIDE SEQUENCE</scope>
</reference>
<dbReference type="InterPro" id="IPR004910">
    <property type="entry name" value="Yippee/Mis18/Cereblon"/>
</dbReference>
<keyword evidence="2" id="KW-0479">Metal-binding</keyword>
<comment type="caution">
    <text evidence="5">The sequence shown here is derived from an EMBL/GenBank/DDBJ whole genome shotgun (WGS) entry which is preliminary data.</text>
</comment>
<dbReference type="OrthoDB" id="6407410at2759"/>
<dbReference type="PROSITE" id="PS51792">
    <property type="entry name" value="YIPPEE"/>
    <property type="match status" value="1"/>
</dbReference>
<evidence type="ECO:0000313" key="6">
    <source>
        <dbReference type="Proteomes" id="UP001152646"/>
    </source>
</evidence>
<organism evidence="5 6">
    <name type="scientific">Penicillium salamii</name>
    <dbReference type="NCBI Taxonomy" id="1612424"/>
    <lineage>
        <taxon>Eukaryota</taxon>
        <taxon>Fungi</taxon>
        <taxon>Dikarya</taxon>
        <taxon>Ascomycota</taxon>
        <taxon>Pezizomycotina</taxon>
        <taxon>Eurotiomycetes</taxon>
        <taxon>Eurotiomycetidae</taxon>
        <taxon>Eurotiales</taxon>
        <taxon>Aspergillaceae</taxon>
        <taxon>Penicillium</taxon>
    </lineage>
</organism>
<evidence type="ECO:0000256" key="3">
    <source>
        <dbReference type="ARBA" id="ARBA00022833"/>
    </source>
</evidence>
<gene>
    <name evidence="5" type="ORF">PSALAMII_LOCUS5451</name>
</gene>
<sequence length="251" mass="27386">MSSTGMTSPHPLVLVIVRLPAQLPYTSAHIMPKERKSLQFPKFLVPSLFPKRNAGRPDSAPKYLDGHASYLRCAGCASHLCLTSQIISKGFTGRHGRAYLVSVEPVATAVSVSASSSPTVSLPNTTLQHPVPRQLVTGAHTVSDVSCKFCDNVLGWKYVAAEEESQRYKVGKFILETKKIIASSCWESPPNVHPDLLEGQAKAESAPTEAEFDSQDEDECEDLFAGIWSPGLAARRRNLKIERRPALFGIS</sequence>
<feature type="domain" description="Yippee" evidence="4">
    <location>
        <begin position="69"/>
        <end position="184"/>
    </location>
</feature>
<dbReference type="AlphaFoldDB" id="A0A9W4NJY9"/>
<dbReference type="Pfam" id="PF03226">
    <property type="entry name" value="Yippee-Mis18"/>
    <property type="match status" value="1"/>
</dbReference>
<evidence type="ECO:0000259" key="4">
    <source>
        <dbReference type="PROSITE" id="PS51792"/>
    </source>
</evidence>
<dbReference type="GO" id="GO:0046872">
    <property type="term" value="F:metal ion binding"/>
    <property type="evidence" value="ECO:0007669"/>
    <property type="project" value="UniProtKB-KW"/>
</dbReference>
<keyword evidence="3" id="KW-0862">Zinc</keyword>
<evidence type="ECO:0000256" key="2">
    <source>
        <dbReference type="ARBA" id="ARBA00022723"/>
    </source>
</evidence>
<accession>A0A9W4NJY9</accession>
<protein>
    <recommendedName>
        <fullName evidence="4">Yippee domain-containing protein</fullName>
    </recommendedName>
</protein>
<name>A0A9W4NJY9_9EURO</name>
<dbReference type="PANTHER" id="PTHR13848">
    <property type="entry name" value="PROTEIN YIPPEE-LIKE CG15309-RELATED"/>
    <property type="match status" value="1"/>
</dbReference>
<dbReference type="EMBL" id="CAJVPA010000184">
    <property type="protein sequence ID" value="CAG8375736.1"/>
    <property type="molecule type" value="Genomic_DNA"/>
</dbReference>
<evidence type="ECO:0000256" key="1">
    <source>
        <dbReference type="ARBA" id="ARBA00005613"/>
    </source>
</evidence>
<evidence type="ECO:0000313" key="5">
    <source>
        <dbReference type="EMBL" id="CAG8375736.1"/>
    </source>
</evidence>
<dbReference type="Proteomes" id="UP001152646">
    <property type="component" value="Unassembled WGS sequence"/>
</dbReference>
<dbReference type="InterPro" id="IPR039058">
    <property type="entry name" value="Yippee_fam"/>
</dbReference>
<dbReference type="InterPro" id="IPR034751">
    <property type="entry name" value="Yippee"/>
</dbReference>
<proteinExistence type="inferred from homology"/>
<comment type="similarity">
    <text evidence="1">Belongs to the yippee family.</text>
</comment>